<evidence type="ECO:0000313" key="6">
    <source>
        <dbReference type="EMBL" id="AET58403.1"/>
    </source>
</evidence>
<dbReference type="KEGG" id="pta:HPL003_26255"/>
<keyword evidence="3" id="KW-0238">DNA-binding</keyword>
<dbReference type="STRING" id="985665.HPL003_08200"/>
<sequence length="379" mass="43609">MKKSITIPLILQSILTPEEVQSVTKGADYEDKARKFTVTHLLQYWCVAALEQWDSYRSGVDHAARSGLPMVHYSCFSTKAAEVPFAIFKELLHRVIHKCSRETRRKLTFPKELLLIDSTTTTVGKTRLPWAPYHGERAGIKLHVALRAQNGQPLQVIETLGSKHDGPMSETLAQPDYIVVMDRAYGKLERLDDFKIQGQSFVIRLRDNVHLEKPHALSRLQKADSSVIRDITCQLGTPQCRSKQRHRVVMFRDFEGRVIRVVTDLMQVTAEQIAQMYKARWQIEVFFRWIKQHLNIPTLFGTTENAVYGQLFCALIVYVLLKWLFDAAQGTWPKHAILSFARFSRLFLLQNLPVEWLIQTQDVLLKRVSASMNQITYSG</sequence>
<accession>G7VX25</accession>
<dbReference type="InterPro" id="IPR047952">
    <property type="entry name" value="Transpos_IS4"/>
</dbReference>
<reference key="2">
    <citation type="submission" date="2011-11" db="EMBL/GenBank/DDBJ databases">
        <authorList>
            <person name="Shin S.H."/>
            <person name="Kim S."/>
            <person name="Kim J.Y."/>
        </authorList>
    </citation>
    <scope>NUCLEOTIDE SEQUENCE</scope>
    <source>
        <strain>HPL-003</strain>
    </source>
</reference>
<dbReference type="OrthoDB" id="368860at2"/>
<reference evidence="6 8" key="3">
    <citation type="journal article" date="2012" name="J. Bacteriol.">
        <title>Genome Sequence of Paenibacillus terrae HPL-003, a Xylanase-Producing Bacterium Isolated from Soil Found in Forest Residue.</title>
        <authorList>
            <person name="Shin S.H."/>
            <person name="Kim S."/>
            <person name="Kim J.Y."/>
            <person name="Song H.Y."/>
            <person name="Cho S.J."/>
            <person name="Kim D.R."/>
            <person name="Lee K.I."/>
            <person name="Lim H.K."/>
            <person name="Park N.J."/>
            <person name="Hwang I.T."/>
            <person name="Yang K.S."/>
        </authorList>
    </citation>
    <scope>NUCLEOTIDE SEQUENCE [LARGE SCALE GENOMIC DNA]</scope>
    <source>
        <strain evidence="6 8">HPL-003</strain>
    </source>
</reference>
<gene>
    <name evidence="6" type="ordered locus">HPL003_08200</name>
    <name evidence="7" type="ordered locus">HPL003_26255</name>
</gene>
<dbReference type="PANTHER" id="PTHR33258">
    <property type="entry name" value="TRANSPOSASE INSL FOR INSERTION SEQUENCE ELEMENT IS186A-RELATED"/>
    <property type="match status" value="1"/>
</dbReference>
<dbReference type="GO" id="GO:0006313">
    <property type="term" value="P:DNA transposition"/>
    <property type="evidence" value="ECO:0007669"/>
    <property type="project" value="InterPro"/>
</dbReference>
<dbReference type="Gene3D" id="3.90.350.10">
    <property type="entry name" value="Transposase Inhibitor Protein From Tn5, Chain A, domain 1"/>
    <property type="match status" value="1"/>
</dbReference>
<evidence type="ECO:0000259" key="5">
    <source>
        <dbReference type="Pfam" id="PF01609"/>
    </source>
</evidence>
<dbReference type="EMBL" id="CP003107">
    <property type="protein sequence ID" value="AET58403.1"/>
    <property type="molecule type" value="Genomic_DNA"/>
</dbReference>
<keyword evidence="4" id="KW-0233">DNA recombination</keyword>
<dbReference type="NCBIfam" id="NF033592">
    <property type="entry name" value="transpos_IS4_1"/>
    <property type="match status" value="1"/>
</dbReference>
<dbReference type="GO" id="GO:0003677">
    <property type="term" value="F:DNA binding"/>
    <property type="evidence" value="ECO:0007669"/>
    <property type="project" value="UniProtKB-KW"/>
</dbReference>
<evidence type="ECO:0000256" key="1">
    <source>
        <dbReference type="ARBA" id="ARBA00010075"/>
    </source>
</evidence>
<dbReference type="eggNOG" id="COG3385">
    <property type="taxonomic scope" value="Bacteria"/>
</dbReference>
<reference evidence="8" key="1">
    <citation type="submission" date="2011-11" db="EMBL/GenBank/DDBJ databases">
        <title>Complete sequence of Paenibacillus terrae HPL-003.</title>
        <authorList>
            <person name="Shin S.H."/>
            <person name="Kim S."/>
            <person name="Kim J.Y."/>
        </authorList>
    </citation>
    <scope>NUCLEOTIDE SEQUENCE [LARGE SCALE GENOMIC DNA]</scope>
    <source>
        <strain evidence="8">HPL-003</strain>
    </source>
</reference>
<evidence type="ECO:0000256" key="3">
    <source>
        <dbReference type="ARBA" id="ARBA00023125"/>
    </source>
</evidence>
<dbReference type="PANTHER" id="PTHR33258:SF1">
    <property type="entry name" value="TRANSPOSASE INSL FOR INSERTION SEQUENCE ELEMENT IS186A-RELATED"/>
    <property type="match status" value="1"/>
</dbReference>
<evidence type="ECO:0000313" key="8">
    <source>
        <dbReference type="Proteomes" id="UP000005876"/>
    </source>
</evidence>
<dbReference type="AlphaFoldDB" id="G7VX25"/>
<comment type="similarity">
    <text evidence="1">Belongs to the transposase 11 family.</text>
</comment>
<proteinExistence type="inferred from homology"/>
<evidence type="ECO:0000256" key="4">
    <source>
        <dbReference type="ARBA" id="ARBA00023172"/>
    </source>
</evidence>
<evidence type="ECO:0000313" key="7">
    <source>
        <dbReference type="EMBL" id="AET61965.1"/>
    </source>
</evidence>
<dbReference type="SUPFAM" id="SSF53098">
    <property type="entry name" value="Ribonuclease H-like"/>
    <property type="match status" value="1"/>
</dbReference>
<dbReference type="InterPro" id="IPR002559">
    <property type="entry name" value="Transposase_11"/>
</dbReference>
<dbReference type="HOGENOM" id="CLU_043140_1_0_9"/>
<name>G7VX25_PAETH</name>
<evidence type="ECO:0000256" key="2">
    <source>
        <dbReference type="ARBA" id="ARBA00022578"/>
    </source>
</evidence>
<dbReference type="Pfam" id="PF01609">
    <property type="entry name" value="DDE_Tnp_1"/>
    <property type="match status" value="1"/>
</dbReference>
<dbReference type="KEGG" id="pta:HPL003_08200"/>
<dbReference type="EMBL" id="CP003107">
    <property type="protein sequence ID" value="AET61965.1"/>
    <property type="molecule type" value="Genomic_DNA"/>
</dbReference>
<keyword evidence="2" id="KW-0815">Transposition</keyword>
<dbReference type="RefSeq" id="WP_014279141.1">
    <property type="nucleotide sequence ID" value="NC_016641.1"/>
</dbReference>
<dbReference type="Proteomes" id="UP000005876">
    <property type="component" value="Chromosome"/>
</dbReference>
<dbReference type="InterPro" id="IPR012337">
    <property type="entry name" value="RNaseH-like_sf"/>
</dbReference>
<feature type="domain" description="Transposase IS4-like" evidence="5">
    <location>
        <begin position="110"/>
        <end position="320"/>
    </location>
</feature>
<organism evidence="6 8">
    <name type="scientific">Paenibacillus terrae (strain HPL-003)</name>
    <dbReference type="NCBI Taxonomy" id="985665"/>
    <lineage>
        <taxon>Bacteria</taxon>
        <taxon>Bacillati</taxon>
        <taxon>Bacillota</taxon>
        <taxon>Bacilli</taxon>
        <taxon>Bacillales</taxon>
        <taxon>Paenibacillaceae</taxon>
        <taxon>Paenibacillus</taxon>
    </lineage>
</organism>
<protein>
    <submittedName>
        <fullName evidence="6">Transposase of IS5377-like element</fullName>
    </submittedName>
</protein>
<dbReference type="GO" id="GO:0004803">
    <property type="term" value="F:transposase activity"/>
    <property type="evidence" value="ECO:0007669"/>
    <property type="project" value="InterPro"/>
</dbReference>